<dbReference type="GeneID" id="18932884"/>
<dbReference type="Pfam" id="PF12253">
    <property type="entry name" value="CAF1A_dimeriz"/>
    <property type="match status" value="1"/>
</dbReference>
<comment type="subcellular location">
    <subcellularLocation>
        <location evidence="1">Nucleus</location>
    </subcellularLocation>
</comment>
<dbReference type="InterPro" id="IPR022043">
    <property type="entry name" value="CAF1A_DD"/>
</dbReference>
<dbReference type="GO" id="GO:0006281">
    <property type="term" value="P:DNA repair"/>
    <property type="evidence" value="ECO:0007669"/>
    <property type="project" value="UniProtKB-KW"/>
</dbReference>
<feature type="compositionally biased region" description="Acidic residues" evidence="6">
    <location>
        <begin position="564"/>
        <end position="579"/>
    </location>
</feature>
<dbReference type="GO" id="GO:0033186">
    <property type="term" value="C:CAF-1 complex"/>
    <property type="evidence" value="ECO:0007669"/>
    <property type="project" value="TreeGrafter"/>
</dbReference>
<evidence type="ECO:0000313" key="9">
    <source>
        <dbReference type="Proteomes" id="UP000001072"/>
    </source>
</evidence>
<feature type="region of interest" description="Disordered" evidence="6">
    <location>
        <begin position="253"/>
        <end position="293"/>
    </location>
</feature>
<keyword evidence="4" id="KW-0539">Nucleus</keyword>
<keyword evidence="3" id="KW-0234">DNA repair</keyword>
<sequence length="837" mass="93987">MSTEHQNTKPITSQPTSSSSTASSSSSSSPKPIQPQSHPSTQPTPKKLKTQSTNKSSSSASLIKFDKSKSTFSINQKPLELSDVSLSIKKDLISFTEELQSRDSVLKEFTTHQLDLISSLVHESDKPLVQLSKYLHSKLLPQSILDEDDETSKKFDPLPLSLLESSIPQVAKWTNYGLENSSELNWLSDEVLQNRFEIWRWESNDRQKVIPFELREKYEKRWEERQLIKPQILNYLCNLNQTEQESILKKLQSYHQKRKPKPTTKPNPSLPPEHLNVKGIPEKAEMDKVTSEKEMARIVRDQKKREKEEAKVAEEQAKKKMGNLMSGWISKANPTQSNPDLQSSASTSTLKLVDKKQASTSLSATDSRNRSVQSSLPIIGNSSSGSSKGKLSDFQRVFKPFNAKANVDLAPPNRFQRVQENHEIIPIPHLTLQRCLEDFISSISSEHKPIPSQIKANKLIPIREIVNGLAENEMSGSIEGTRKYRRMLKNRSMVPLKHLVFHEDVRPGYIGTWSKTSRLVKPRKPFGRDSCLLDYDYDSEADWVEDDLEGEDLEGSDLGKNGEESDLENGGLDESDEDGWLVGDDEVELDYTELENQVMEGIEEIGKSKSKSTATATATNGAVKRRKIVGPLVPVVKGPMWEKRLGEVDVPMFEPFRIQFINDARIGLNPFTHLTKSQTIKKPNMNSKPMNSNLSSKPIKSPLGTSVNANPNQIPTPLSSTTTTTTITKEMNPKPMKVFPNEHLMRLKSIVNGNRKSKPLLVEEIRLSFVLDYSIKLSKVLIEKKLNEIAFKGSGVWKLREVGIDGNNGNGIDGNRHGGGDRIDGNGHEEGVVRMVE</sequence>
<feature type="region of interest" description="Disordered" evidence="6">
    <location>
        <begin position="551"/>
        <end position="579"/>
    </location>
</feature>
<dbReference type="STRING" id="747676.F4RD12"/>
<evidence type="ECO:0000256" key="5">
    <source>
        <dbReference type="SAM" id="Coils"/>
    </source>
</evidence>
<accession>F4RD12</accession>
<organism evidence="9">
    <name type="scientific">Melampsora larici-populina (strain 98AG31 / pathotype 3-4-7)</name>
    <name type="common">Poplar leaf rust fungus</name>
    <dbReference type="NCBI Taxonomy" id="747676"/>
    <lineage>
        <taxon>Eukaryota</taxon>
        <taxon>Fungi</taxon>
        <taxon>Dikarya</taxon>
        <taxon>Basidiomycota</taxon>
        <taxon>Pucciniomycotina</taxon>
        <taxon>Pucciniomycetes</taxon>
        <taxon>Pucciniales</taxon>
        <taxon>Melampsoraceae</taxon>
        <taxon>Melampsora</taxon>
    </lineage>
</organism>
<dbReference type="GO" id="GO:0006334">
    <property type="term" value="P:nucleosome assembly"/>
    <property type="evidence" value="ECO:0007669"/>
    <property type="project" value="TreeGrafter"/>
</dbReference>
<dbReference type="KEGG" id="mlr:MELLADRAFT_77071"/>
<evidence type="ECO:0000259" key="7">
    <source>
        <dbReference type="Pfam" id="PF12253"/>
    </source>
</evidence>
<evidence type="ECO:0000256" key="1">
    <source>
        <dbReference type="ARBA" id="ARBA00004123"/>
    </source>
</evidence>
<feature type="coiled-coil region" evidence="5">
    <location>
        <begin position="296"/>
        <end position="323"/>
    </location>
</feature>
<dbReference type="VEuPathDB" id="FungiDB:MELLADRAFT_77071"/>
<dbReference type="GO" id="GO:0005634">
    <property type="term" value="C:nucleus"/>
    <property type="evidence" value="ECO:0007669"/>
    <property type="project" value="UniProtKB-SubCell"/>
</dbReference>
<dbReference type="eggNOG" id="ENOG502RY5G">
    <property type="taxonomic scope" value="Eukaryota"/>
</dbReference>
<feature type="compositionally biased region" description="Polar residues" evidence="6">
    <location>
        <begin position="681"/>
        <end position="713"/>
    </location>
</feature>
<dbReference type="Proteomes" id="UP000001072">
    <property type="component" value="Unassembled WGS sequence"/>
</dbReference>
<reference evidence="9" key="1">
    <citation type="journal article" date="2011" name="Proc. Natl. Acad. Sci. U.S.A.">
        <title>Obligate biotrophy features unraveled by the genomic analysis of rust fungi.</title>
        <authorList>
            <person name="Duplessis S."/>
            <person name="Cuomo C.A."/>
            <person name="Lin Y.-C."/>
            <person name="Aerts A."/>
            <person name="Tisserant E."/>
            <person name="Veneault-Fourrey C."/>
            <person name="Joly D.L."/>
            <person name="Hacquard S."/>
            <person name="Amselem J."/>
            <person name="Cantarel B.L."/>
            <person name="Chiu R."/>
            <person name="Coutinho P.M."/>
            <person name="Feau N."/>
            <person name="Field M."/>
            <person name="Frey P."/>
            <person name="Gelhaye E."/>
            <person name="Goldberg J."/>
            <person name="Grabherr M.G."/>
            <person name="Kodira C.D."/>
            <person name="Kohler A."/>
            <person name="Kuees U."/>
            <person name="Lindquist E.A."/>
            <person name="Lucas S.M."/>
            <person name="Mago R."/>
            <person name="Mauceli E."/>
            <person name="Morin E."/>
            <person name="Murat C."/>
            <person name="Pangilinan J.L."/>
            <person name="Park R."/>
            <person name="Pearson M."/>
            <person name="Quesneville H."/>
            <person name="Rouhier N."/>
            <person name="Sakthikumar S."/>
            <person name="Salamov A.A."/>
            <person name="Schmutz J."/>
            <person name="Selles B."/>
            <person name="Shapiro H."/>
            <person name="Tanguay P."/>
            <person name="Tuskan G.A."/>
            <person name="Henrissat B."/>
            <person name="Van de Peer Y."/>
            <person name="Rouze P."/>
            <person name="Ellis J.G."/>
            <person name="Dodds P.N."/>
            <person name="Schein J.E."/>
            <person name="Zhong S."/>
            <person name="Hamelin R.C."/>
            <person name="Grigoriev I.V."/>
            <person name="Szabo L.J."/>
            <person name="Martin F."/>
        </authorList>
    </citation>
    <scope>NUCLEOTIDE SEQUENCE [LARGE SCALE GENOMIC DNA]</scope>
    <source>
        <strain evidence="9">98AG31 / pathotype 3-4-7</strain>
    </source>
</reference>
<evidence type="ECO:0000256" key="4">
    <source>
        <dbReference type="ARBA" id="ARBA00023242"/>
    </source>
</evidence>
<feature type="compositionally biased region" description="Low complexity" evidence="6">
    <location>
        <begin position="374"/>
        <end position="389"/>
    </location>
</feature>
<name>F4RD12_MELLP</name>
<feature type="region of interest" description="Disordered" evidence="6">
    <location>
        <begin position="1"/>
        <end position="61"/>
    </location>
</feature>
<evidence type="ECO:0000256" key="2">
    <source>
        <dbReference type="ARBA" id="ARBA00022763"/>
    </source>
</evidence>
<feature type="compositionally biased region" description="Low complexity" evidence="6">
    <location>
        <begin position="715"/>
        <end position="726"/>
    </location>
</feature>
<feature type="compositionally biased region" description="Polar residues" evidence="6">
    <location>
        <begin position="358"/>
        <end position="373"/>
    </location>
</feature>
<dbReference type="OrthoDB" id="440676at2759"/>
<keyword evidence="9" id="KW-1185">Reference proteome</keyword>
<dbReference type="HOGENOM" id="CLU_012467_0_0_1"/>
<feature type="compositionally biased region" description="Basic and acidic residues" evidence="6">
    <location>
        <begin position="814"/>
        <end position="837"/>
    </location>
</feature>
<evidence type="ECO:0000256" key="3">
    <source>
        <dbReference type="ARBA" id="ARBA00023204"/>
    </source>
</evidence>
<gene>
    <name evidence="8" type="ORF">MELLADRAFT_77071</name>
</gene>
<dbReference type="PANTHER" id="PTHR15272:SF0">
    <property type="entry name" value="CHROMATIN ASSEMBLY FACTOR 1 SUBUNIT A"/>
    <property type="match status" value="1"/>
</dbReference>
<proteinExistence type="predicted"/>
<dbReference type="InParanoid" id="F4RD12"/>
<evidence type="ECO:0000256" key="6">
    <source>
        <dbReference type="SAM" id="MobiDB-lite"/>
    </source>
</evidence>
<feature type="compositionally biased region" description="Polar residues" evidence="6">
    <location>
        <begin position="332"/>
        <end position="350"/>
    </location>
</feature>
<feature type="region of interest" description="Disordered" evidence="6">
    <location>
        <begin position="810"/>
        <end position="837"/>
    </location>
</feature>
<keyword evidence="5" id="KW-0175">Coiled coil</keyword>
<dbReference type="RefSeq" id="XP_007406873.1">
    <property type="nucleotide sequence ID" value="XM_007406811.1"/>
</dbReference>
<keyword evidence="2" id="KW-0227">DNA damage</keyword>
<feature type="compositionally biased region" description="Low complexity" evidence="6">
    <location>
        <begin position="8"/>
        <end position="61"/>
    </location>
</feature>
<feature type="region of interest" description="Disordered" evidence="6">
    <location>
        <begin position="681"/>
        <end position="726"/>
    </location>
</feature>
<protein>
    <recommendedName>
        <fullName evidence="7">Chromatin assembly factor 1 subunit A dimerization domain-containing protein</fullName>
    </recommendedName>
</protein>
<dbReference type="AlphaFoldDB" id="F4RD12"/>
<feature type="compositionally biased region" description="Basic and acidic residues" evidence="6">
    <location>
        <begin position="280"/>
        <end position="293"/>
    </location>
</feature>
<evidence type="ECO:0000313" key="8">
    <source>
        <dbReference type="EMBL" id="EGG09819.1"/>
    </source>
</evidence>
<dbReference type="PANTHER" id="PTHR15272">
    <property type="entry name" value="CHROMATIN ASSEMBLY FACTOR 1 SUBUNIT A CAF-1 SUBUNIT A"/>
    <property type="match status" value="1"/>
</dbReference>
<feature type="domain" description="Chromatin assembly factor 1 subunit A dimerization" evidence="7">
    <location>
        <begin position="497"/>
        <end position="565"/>
    </location>
</feature>
<feature type="region of interest" description="Disordered" evidence="6">
    <location>
        <begin position="328"/>
        <end position="390"/>
    </location>
</feature>
<dbReference type="EMBL" id="GL883096">
    <property type="protein sequence ID" value="EGG09819.1"/>
    <property type="molecule type" value="Genomic_DNA"/>
</dbReference>